<dbReference type="Gene3D" id="1.20.1250.20">
    <property type="entry name" value="MFS general substrate transporter like domains"/>
    <property type="match status" value="1"/>
</dbReference>
<feature type="transmembrane region" description="Helical" evidence="6">
    <location>
        <begin position="114"/>
        <end position="139"/>
    </location>
</feature>
<dbReference type="GO" id="GO:0022857">
    <property type="term" value="F:transmembrane transporter activity"/>
    <property type="evidence" value="ECO:0007669"/>
    <property type="project" value="InterPro"/>
</dbReference>
<proteinExistence type="predicted"/>
<evidence type="ECO:0008006" key="8">
    <source>
        <dbReference type="Google" id="ProtNLM"/>
    </source>
</evidence>
<feature type="transmembrane region" description="Helical" evidence="6">
    <location>
        <begin position="9"/>
        <end position="32"/>
    </location>
</feature>
<gene>
    <name evidence="7" type="ORF">HERI1096_LOCUS33335</name>
</gene>
<feature type="transmembrane region" description="Helical" evidence="6">
    <location>
        <begin position="80"/>
        <end position="102"/>
    </location>
</feature>
<dbReference type="PANTHER" id="PTHR23506:SF23">
    <property type="entry name" value="GH10249P"/>
    <property type="match status" value="1"/>
</dbReference>
<feature type="transmembrane region" description="Helical" evidence="6">
    <location>
        <begin position="151"/>
        <end position="171"/>
    </location>
</feature>
<dbReference type="SUPFAM" id="SSF103473">
    <property type="entry name" value="MFS general substrate transporter"/>
    <property type="match status" value="1"/>
</dbReference>
<dbReference type="InterPro" id="IPR011701">
    <property type="entry name" value="MFS"/>
</dbReference>
<evidence type="ECO:0000256" key="5">
    <source>
        <dbReference type="ARBA" id="ARBA00023136"/>
    </source>
</evidence>
<evidence type="ECO:0000256" key="2">
    <source>
        <dbReference type="ARBA" id="ARBA00022448"/>
    </source>
</evidence>
<comment type="subcellular location">
    <subcellularLocation>
        <location evidence="1">Membrane</location>
        <topology evidence="1">Multi-pass membrane protein</topology>
    </subcellularLocation>
</comment>
<keyword evidence="5 6" id="KW-0472">Membrane</keyword>
<keyword evidence="4 6" id="KW-1133">Transmembrane helix</keyword>
<dbReference type="Pfam" id="PF07690">
    <property type="entry name" value="MFS_1"/>
    <property type="match status" value="1"/>
</dbReference>
<keyword evidence="3 6" id="KW-0812">Transmembrane</keyword>
<dbReference type="GO" id="GO:0016020">
    <property type="term" value="C:membrane"/>
    <property type="evidence" value="ECO:0007669"/>
    <property type="project" value="UniProtKB-SubCell"/>
</dbReference>
<dbReference type="InterPro" id="IPR050930">
    <property type="entry name" value="MFS_Vesicular_Transporter"/>
</dbReference>
<sequence>MDALGLKRIVVIFPAATAILGHLMYVMSVTSLEPILAPYLSDPPFGLEPVQLGLLSTANTLCFIVFVGIASYTVGHVGPLVQAIGGQFAIALGLFFIGPAPIFSSMSQSLGLTWTGLCISACGNAFAIVTSAALIARALQARGIPAEQATNAIAALLQQAAGIGAICGNLLGGTLGDHFGFRSTTAGIGCAYLVLPLLFAYSHPWELNFWYSEKPKDVAAPSAAPYYEPPRADLEQSVARTMPPTIEAPHYREDGAMRVD</sequence>
<protein>
    <recommendedName>
        <fullName evidence="8">Major facilitator superfamily (MFS) profile domain-containing protein</fullName>
    </recommendedName>
</protein>
<feature type="transmembrane region" description="Helical" evidence="6">
    <location>
        <begin position="52"/>
        <end position="73"/>
    </location>
</feature>
<evidence type="ECO:0000256" key="6">
    <source>
        <dbReference type="SAM" id="Phobius"/>
    </source>
</evidence>
<organism evidence="7">
    <name type="scientific">Haptolina ericina</name>
    <dbReference type="NCBI Taxonomy" id="156174"/>
    <lineage>
        <taxon>Eukaryota</taxon>
        <taxon>Haptista</taxon>
        <taxon>Haptophyta</taxon>
        <taxon>Prymnesiophyceae</taxon>
        <taxon>Prymnesiales</taxon>
        <taxon>Prymnesiaceae</taxon>
        <taxon>Haptolina</taxon>
    </lineage>
</organism>
<evidence type="ECO:0000313" key="7">
    <source>
        <dbReference type="EMBL" id="CAE0140522.1"/>
    </source>
</evidence>
<dbReference type="InterPro" id="IPR036259">
    <property type="entry name" value="MFS_trans_sf"/>
</dbReference>
<keyword evidence="2" id="KW-0813">Transport</keyword>
<reference evidence="7" key="1">
    <citation type="submission" date="2021-01" db="EMBL/GenBank/DDBJ databases">
        <authorList>
            <person name="Corre E."/>
            <person name="Pelletier E."/>
            <person name="Niang G."/>
            <person name="Scheremetjew M."/>
            <person name="Finn R."/>
            <person name="Kale V."/>
            <person name="Holt S."/>
            <person name="Cochrane G."/>
            <person name="Meng A."/>
            <person name="Brown T."/>
            <person name="Cohen L."/>
        </authorList>
    </citation>
    <scope>NUCLEOTIDE SEQUENCE</scope>
    <source>
        <strain evidence="7">CCMP281</strain>
    </source>
</reference>
<evidence type="ECO:0000256" key="3">
    <source>
        <dbReference type="ARBA" id="ARBA00022692"/>
    </source>
</evidence>
<accession>A0A7S3FCU7</accession>
<dbReference type="AlphaFoldDB" id="A0A7S3FCU7"/>
<name>A0A7S3FCU7_9EUKA</name>
<feature type="transmembrane region" description="Helical" evidence="6">
    <location>
        <begin position="183"/>
        <end position="201"/>
    </location>
</feature>
<evidence type="ECO:0000256" key="1">
    <source>
        <dbReference type="ARBA" id="ARBA00004141"/>
    </source>
</evidence>
<dbReference type="PANTHER" id="PTHR23506">
    <property type="entry name" value="GH10249P"/>
    <property type="match status" value="1"/>
</dbReference>
<dbReference type="EMBL" id="HBHX01060312">
    <property type="protein sequence ID" value="CAE0140522.1"/>
    <property type="molecule type" value="Transcribed_RNA"/>
</dbReference>
<evidence type="ECO:0000256" key="4">
    <source>
        <dbReference type="ARBA" id="ARBA00022989"/>
    </source>
</evidence>